<feature type="coiled-coil region" evidence="5">
    <location>
        <begin position="211"/>
        <end position="238"/>
    </location>
</feature>
<keyword evidence="8" id="KW-1185">Reference proteome</keyword>
<reference evidence="8" key="1">
    <citation type="submission" date="2018-07" db="EMBL/GenBank/DDBJ databases">
        <title>Streptacidiphilus bronchialis DSM 106435 chromosome.</title>
        <authorList>
            <person name="Batra D."/>
            <person name="Gulvik C.A."/>
        </authorList>
    </citation>
    <scope>NUCLEOTIDE SEQUENCE [LARGE SCALE GENOMIC DNA]</scope>
    <source>
        <strain evidence="8">DSM 106435</strain>
    </source>
</reference>
<dbReference type="EMBL" id="CP031264">
    <property type="protein sequence ID" value="AXI76172.1"/>
    <property type="molecule type" value="Genomic_DNA"/>
</dbReference>
<dbReference type="InterPro" id="IPR050172">
    <property type="entry name" value="SsuD_RutA_monooxygenase"/>
</dbReference>
<evidence type="ECO:0000313" key="7">
    <source>
        <dbReference type="EMBL" id="AXI76172.1"/>
    </source>
</evidence>
<dbReference type="GO" id="GO:0008726">
    <property type="term" value="F:alkanesulfonate monooxygenase activity"/>
    <property type="evidence" value="ECO:0007669"/>
    <property type="project" value="TreeGrafter"/>
</dbReference>
<keyword evidence="3" id="KW-0560">Oxidoreductase</keyword>
<dbReference type="SUPFAM" id="SSF51679">
    <property type="entry name" value="Bacterial luciferase-like"/>
    <property type="match status" value="1"/>
</dbReference>
<dbReference type="NCBIfam" id="TIGR03619">
    <property type="entry name" value="F420_Rv2161c"/>
    <property type="match status" value="1"/>
</dbReference>
<protein>
    <submittedName>
        <fullName evidence="7">LLM class F420-dependent oxidoreductase</fullName>
    </submittedName>
</protein>
<name>A0A345SR17_9ACTN</name>
<dbReference type="GO" id="GO:0046306">
    <property type="term" value="P:alkanesulfonate catabolic process"/>
    <property type="evidence" value="ECO:0007669"/>
    <property type="project" value="TreeGrafter"/>
</dbReference>
<dbReference type="InterPro" id="IPR036661">
    <property type="entry name" value="Luciferase-like_sf"/>
</dbReference>
<keyword evidence="2" id="KW-0288">FMN</keyword>
<keyword evidence="4" id="KW-0503">Monooxygenase</keyword>
<evidence type="ECO:0000256" key="1">
    <source>
        <dbReference type="ARBA" id="ARBA00022630"/>
    </source>
</evidence>
<accession>A0A345SR17</accession>
<gene>
    <name evidence="7" type="ORF">C7M71_000465</name>
</gene>
<dbReference type="AlphaFoldDB" id="A0A345SR17"/>
<evidence type="ECO:0000259" key="6">
    <source>
        <dbReference type="Pfam" id="PF00296"/>
    </source>
</evidence>
<evidence type="ECO:0000256" key="2">
    <source>
        <dbReference type="ARBA" id="ARBA00022643"/>
    </source>
</evidence>
<sequence length="302" mass="33413">MKFTLEYPTERSGHDTAFHDPATMTRFVRAAEEAGFDAICLSEHPAPSRKWVEHGGHTTFDAPVVLAHWAARTERIRMMTHLTVLPYRNPLLAAKTLTTLDRMTGGRLTVVAGAGYLRSEFAALGVDFEERNALFDEAAEVLTRVWSGAPLTFEGRHFTAREQMVRPGPVQPELPLWIGGNSRLARRRVVRFGQGWAPMFTGGEVQTATTRTAEIRTIEELAERVEELREQFEQAGRDPRSLQVQISLPGDPGDAPAQRRAQVERLAAAGVTWSLVHVPGDSLEHALDAVGRFGQDVAAATR</sequence>
<dbReference type="Gene3D" id="3.20.20.30">
    <property type="entry name" value="Luciferase-like domain"/>
    <property type="match status" value="1"/>
</dbReference>
<evidence type="ECO:0000256" key="3">
    <source>
        <dbReference type="ARBA" id="ARBA00023002"/>
    </source>
</evidence>
<dbReference type="InterPro" id="IPR019921">
    <property type="entry name" value="Lucif-like_OxRdtase_Rv2161c"/>
</dbReference>
<proteinExistence type="predicted"/>
<dbReference type="PANTHER" id="PTHR42847">
    <property type="entry name" value="ALKANESULFONATE MONOOXYGENASE"/>
    <property type="match status" value="1"/>
</dbReference>
<dbReference type="PANTHER" id="PTHR42847:SF4">
    <property type="entry name" value="ALKANESULFONATE MONOOXYGENASE-RELATED"/>
    <property type="match status" value="1"/>
</dbReference>
<dbReference type="RefSeq" id="WP_111490602.1">
    <property type="nucleotide sequence ID" value="NZ_CP031264.1"/>
</dbReference>
<dbReference type="OrthoDB" id="4074025at2"/>
<dbReference type="InterPro" id="IPR011251">
    <property type="entry name" value="Luciferase-like_dom"/>
</dbReference>
<dbReference type="Pfam" id="PF00296">
    <property type="entry name" value="Bac_luciferase"/>
    <property type="match status" value="1"/>
</dbReference>
<keyword evidence="5" id="KW-0175">Coiled coil</keyword>
<dbReference type="Proteomes" id="UP000249340">
    <property type="component" value="Chromosome"/>
</dbReference>
<feature type="domain" description="Luciferase-like" evidence="6">
    <location>
        <begin position="1"/>
        <end position="269"/>
    </location>
</feature>
<evidence type="ECO:0000256" key="4">
    <source>
        <dbReference type="ARBA" id="ARBA00023033"/>
    </source>
</evidence>
<keyword evidence="1" id="KW-0285">Flavoprotein</keyword>
<organism evidence="7 8">
    <name type="scientific">Peterkaempfera bronchialis</name>
    <dbReference type="NCBI Taxonomy" id="2126346"/>
    <lineage>
        <taxon>Bacteria</taxon>
        <taxon>Bacillati</taxon>
        <taxon>Actinomycetota</taxon>
        <taxon>Actinomycetes</taxon>
        <taxon>Kitasatosporales</taxon>
        <taxon>Streptomycetaceae</taxon>
        <taxon>Peterkaempfera</taxon>
    </lineage>
</organism>
<evidence type="ECO:0000256" key="5">
    <source>
        <dbReference type="SAM" id="Coils"/>
    </source>
</evidence>
<evidence type="ECO:0000313" key="8">
    <source>
        <dbReference type="Proteomes" id="UP000249340"/>
    </source>
</evidence>
<dbReference type="KEGG" id="stri:C7M71_000465"/>